<dbReference type="Proteomes" id="UP001432161">
    <property type="component" value="Chromosome"/>
</dbReference>
<reference evidence="1" key="1">
    <citation type="submission" date="2022-10" db="EMBL/GenBank/DDBJ databases">
        <title>The complete genomes of actinobacterial strains from the NBC collection.</title>
        <authorList>
            <person name="Joergensen T.S."/>
            <person name="Alvarez Arevalo M."/>
            <person name="Sterndorff E.B."/>
            <person name="Faurdal D."/>
            <person name="Vuksanovic O."/>
            <person name="Mourched A.-S."/>
            <person name="Charusanti P."/>
            <person name="Shaw S."/>
            <person name="Blin K."/>
            <person name="Weber T."/>
        </authorList>
    </citation>
    <scope>NUCLEOTIDE SEQUENCE</scope>
    <source>
        <strain evidence="1">NBC_00489</strain>
    </source>
</reference>
<evidence type="ECO:0000313" key="2">
    <source>
        <dbReference type="Proteomes" id="UP001432161"/>
    </source>
</evidence>
<name>A0ABZ1V9R0_9ACTN</name>
<accession>A0ABZ1V9R0</accession>
<evidence type="ECO:0000313" key="1">
    <source>
        <dbReference type="EMBL" id="WUR41291.1"/>
    </source>
</evidence>
<dbReference type="EMBL" id="CP108330">
    <property type="protein sequence ID" value="WUR41291.1"/>
    <property type="molecule type" value="Genomic_DNA"/>
</dbReference>
<sequence length="80" mass="9011">MQSLSGFQPTIVRCRNWVLCHQHFTRVVEPAPSERRSMAAHGSYRLNSPVEVARTLSGLVDFINHTLDASWSSSTGWSPR</sequence>
<gene>
    <name evidence="1" type="ORF">OHN36_31160</name>
</gene>
<protein>
    <submittedName>
        <fullName evidence="1">Uncharacterized protein</fullName>
    </submittedName>
</protein>
<organism evidence="1 2">
    <name type="scientific">Streptomyces griseoaurantiacus</name>
    <dbReference type="NCBI Taxonomy" id="68213"/>
    <lineage>
        <taxon>Bacteria</taxon>
        <taxon>Bacillati</taxon>
        <taxon>Actinomycetota</taxon>
        <taxon>Actinomycetes</taxon>
        <taxon>Kitasatosporales</taxon>
        <taxon>Streptomycetaceae</taxon>
        <taxon>Streptomyces</taxon>
        <taxon>Streptomyces aurantiacus group</taxon>
    </lineage>
</organism>
<keyword evidence="2" id="KW-1185">Reference proteome</keyword>
<proteinExistence type="predicted"/>